<proteinExistence type="predicted"/>
<dbReference type="InterPro" id="IPR011992">
    <property type="entry name" value="EF-hand-dom_pair"/>
</dbReference>
<comment type="caution">
    <text evidence="2">The sequence shown here is derived from an EMBL/GenBank/DDBJ whole genome shotgun (WGS) entry which is preliminary data.</text>
</comment>
<organism evidence="2 3">
    <name type="scientific">Cymbomonas tetramitiformis</name>
    <dbReference type="NCBI Taxonomy" id="36881"/>
    <lineage>
        <taxon>Eukaryota</taxon>
        <taxon>Viridiplantae</taxon>
        <taxon>Chlorophyta</taxon>
        <taxon>Pyramimonadophyceae</taxon>
        <taxon>Pyramimonadales</taxon>
        <taxon>Pyramimonadaceae</taxon>
        <taxon>Cymbomonas</taxon>
    </lineage>
</organism>
<keyword evidence="3" id="KW-1185">Reference proteome</keyword>
<feature type="non-terminal residue" evidence="2">
    <location>
        <position position="1"/>
    </location>
</feature>
<protein>
    <submittedName>
        <fullName evidence="2">Uncharacterized protein</fullName>
    </submittedName>
</protein>
<dbReference type="EMBL" id="LGRX02013171">
    <property type="protein sequence ID" value="KAK3266350.1"/>
    <property type="molecule type" value="Genomic_DNA"/>
</dbReference>
<name>A0AAE0FUX4_9CHLO</name>
<dbReference type="AlphaFoldDB" id="A0AAE0FUX4"/>
<dbReference type="SUPFAM" id="SSF47473">
    <property type="entry name" value="EF-hand"/>
    <property type="match status" value="1"/>
</dbReference>
<sequence>AAGQPVRVGRSGRPFLRHGYSWGGRDDNKLMWEEFQALMHTLSKRLFPKLSPAEALLKLQTEHLIKFGKNATQKHTQHEMLLTPKVMDVFVHYDTLLKSVYAFYATLDFPTYDNSNWKAVKNTNRSISMDEFTKFLLNFEVVPHCVSKRDALDIFRAVNEGDDADEVQDELNFPEFIECLARLSLLVAEKVHDKLTETAATISEMAACKKYIARCSEQVKLHYKEAYDKRFSGSRSPAIDYEARAERQEQQKEEMEKEMEKHHQYYLQMERQRALHRLHNQHTATAAQLQRSGQHRNLLKSQHLMERRMLQSAPAALSVRMRDLSHYIQSDLQVKFLMDSSYKPVVPERETVGPELEMFEKRMKEEDPYCFLGKRPSAPRPESI</sequence>
<gene>
    <name evidence="2" type="ORF">CYMTET_25020</name>
</gene>
<accession>A0AAE0FUX4</accession>
<evidence type="ECO:0000313" key="3">
    <source>
        <dbReference type="Proteomes" id="UP001190700"/>
    </source>
</evidence>
<feature type="coiled-coil region" evidence="1">
    <location>
        <begin position="238"/>
        <end position="272"/>
    </location>
</feature>
<evidence type="ECO:0000313" key="2">
    <source>
        <dbReference type="EMBL" id="KAK3266350.1"/>
    </source>
</evidence>
<reference evidence="2 3" key="1">
    <citation type="journal article" date="2015" name="Genome Biol. Evol.">
        <title>Comparative Genomics of a Bacterivorous Green Alga Reveals Evolutionary Causalities and Consequences of Phago-Mixotrophic Mode of Nutrition.</title>
        <authorList>
            <person name="Burns J.A."/>
            <person name="Paasch A."/>
            <person name="Narechania A."/>
            <person name="Kim E."/>
        </authorList>
    </citation>
    <scope>NUCLEOTIDE SEQUENCE [LARGE SCALE GENOMIC DNA]</scope>
    <source>
        <strain evidence="2 3">PLY_AMNH</strain>
    </source>
</reference>
<keyword evidence="1" id="KW-0175">Coiled coil</keyword>
<evidence type="ECO:0000256" key="1">
    <source>
        <dbReference type="SAM" id="Coils"/>
    </source>
</evidence>
<dbReference type="Proteomes" id="UP001190700">
    <property type="component" value="Unassembled WGS sequence"/>
</dbReference>